<proteinExistence type="predicted"/>
<accession>A0A6M0IU23</accession>
<sequence>MAKKKIDFSKQVGGVLSKALSIETDILNPEETLSGIRFGKGSVDGLSPLSESEAAKLAKLEVVIERGLTTFLEVGNALLEIQQEKLYRATHLTIEQYMNDRFSLKRKRGYQLIEAARVINQIAEELETAEPEIQLPDGVDVEQYEAVPTGKVRRSKSTGSTRSQPQDVDYVDEYHASSGEQLKTDGTDTGPFAQSIGKVQRPQNTVRSTRKTIPLPSTESHAATLSQFPDEKRADIWKEAVKTSEQAGAPITAKSIRGAAEKAGVLPSKKSSVNQKAVEETTNPVSDFSENTRKSVNSSGLGSPGTTLDVDGQEAAEKNAETGTTHSDQLPAVALKEKMLLAMPGEIVVTIRGSFLIRQNLVEAWQTSRGNDNPIHDQYKEELTIQEFYELMNLK</sequence>
<feature type="compositionally biased region" description="Polar residues" evidence="1">
    <location>
        <begin position="157"/>
        <end position="166"/>
    </location>
</feature>
<feature type="region of interest" description="Disordered" evidence="1">
    <location>
        <begin position="147"/>
        <end position="222"/>
    </location>
</feature>
<reference evidence="2 3" key="1">
    <citation type="submission" date="2020-02" db="EMBL/GenBank/DDBJ databases">
        <title>Draft genome sequence of two Spirosoma agri KCTC 52727 and Spirosoma terrae KCTC 52035.</title>
        <authorList>
            <person name="Rojas J."/>
            <person name="Ambika Manirajan B."/>
            <person name="Ratering S."/>
            <person name="Suarez C."/>
            <person name="Schnell S."/>
        </authorList>
    </citation>
    <scope>NUCLEOTIDE SEQUENCE [LARGE SCALE GENOMIC DNA]</scope>
    <source>
        <strain evidence="2 3">KCTC 52727</strain>
    </source>
</reference>
<protein>
    <recommendedName>
        <fullName evidence="4">DUF3102 domain-containing protein</fullName>
    </recommendedName>
</protein>
<organism evidence="2 3">
    <name type="scientific">Spirosoma agri</name>
    <dbReference type="NCBI Taxonomy" id="1987381"/>
    <lineage>
        <taxon>Bacteria</taxon>
        <taxon>Pseudomonadati</taxon>
        <taxon>Bacteroidota</taxon>
        <taxon>Cytophagia</taxon>
        <taxon>Cytophagales</taxon>
        <taxon>Cytophagaceae</taxon>
        <taxon>Spirosoma</taxon>
    </lineage>
</organism>
<comment type="caution">
    <text evidence="2">The sequence shown here is derived from an EMBL/GenBank/DDBJ whole genome shotgun (WGS) entry which is preliminary data.</text>
</comment>
<evidence type="ECO:0008006" key="4">
    <source>
        <dbReference type="Google" id="ProtNLM"/>
    </source>
</evidence>
<keyword evidence="3" id="KW-1185">Reference proteome</keyword>
<dbReference type="AlphaFoldDB" id="A0A6M0IU23"/>
<gene>
    <name evidence="2" type="ORF">GK091_28420</name>
</gene>
<name>A0A6M0IU23_9BACT</name>
<dbReference type="RefSeq" id="WP_164044136.1">
    <property type="nucleotide sequence ID" value="NZ_JAAGNZ010000009.1"/>
</dbReference>
<evidence type="ECO:0000313" key="3">
    <source>
        <dbReference type="Proteomes" id="UP000477386"/>
    </source>
</evidence>
<feature type="compositionally biased region" description="Polar residues" evidence="1">
    <location>
        <begin position="269"/>
        <end position="306"/>
    </location>
</feature>
<evidence type="ECO:0000256" key="1">
    <source>
        <dbReference type="SAM" id="MobiDB-lite"/>
    </source>
</evidence>
<evidence type="ECO:0000313" key="2">
    <source>
        <dbReference type="EMBL" id="NEU70823.1"/>
    </source>
</evidence>
<dbReference type="EMBL" id="JAAGNZ010000009">
    <property type="protein sequence ID" value="NEU70823.1"/>
    <property type="molecule type" value="Genomic_DNA"/>
</dbReference>
<feature type="region of interest" description="Disordered" evidence="1">
    <location>
        <begin position="263"/>
        <end position="327"/>
    </location>
</feature>
<dbReference type="Proteomes" id="UP000477386">
    <property type="component" value="Unassembled WGS sequence"/>
</dbReference>